<organism evidence="5 6">
    <name type="scientific">Meloidogyne enterolobii</name>
    <name type="common">Root-knot nematode worm</name>
    <name type="synonym">Meloidogyne mayaguensis</name>
    <dbReference type="NCBI Taxonomy" id="390850"/>
    <lineage>
        <taxon>Eukaryota</taxon>
        <taxon>Metazoa</taxon>
        <taxon>Ecdysozoa</taxon>
        <taxon>Nematoda</taxon>
        <taxon>Chromadorea</taxon>
        <taxon>Rhabditida</taxon>
        <taxon>Tylenchina</taxon>
        <taxon>Tylenchomorpha</taxon>
        <taxon>Tylenchoidea</taxon>
        <taxon>Meloidogynidae</taxon>
        <taxon>Meloidogyninae</taxon>
        <taxon>Meloidogyne</taxon>
    </lineage>
</organism>
<dbReference type="InterPro" id="IPR035979">
    <property type="entry name" value="RBD_domain_sf"/>
</dbReference>
<proteinExistence type="predicted"/>
<dbReference type="AlphaFoldDB" id="A0A6V7UNM8"/>
<dbReference type="GO" id="GO:0005737">
    <property type="term" value="C:cytoplasm"/>
    <property type="evidence" value="ECO:0007669"/>
    <property type="project" value="TreeGrafter"/>
</dbReference>
<comment type="caution">
    <text evidence="5">The sequence shown here is derived from an EMBL/GenBank/DDBJ whole genome shotgun (WGS) entry which is preliminary data.</text>
</comment>
<gene>
    <name evidence="5" type="ORF">MENT_LOCUS14372</name>
</gene>
<feature type="compositionally biased region" description="Low complexity" evidence="3">
    <location>
        <begin position="225"/>
        <end position="236"/>
    </location>
</feature>
<feature type="compositionally biased region" description="Basic residues" evidence="3">
    <location>
        <begin position="155"/>
        <end position="173"/>
    </location>
</feature>
<dbReference type="EMBL" id="CAJEWN010000080">
    <property type="protein sequence ID" value="CAD2160621.1"/>
    <property type="molecule type" value="Genomic_DNA"/>
</dbReference>
<keyword evidence="1 2" id="KW-0694">RNA-binding</keyword>
<evidence type="ECO:0000256" key="2">
    <source>
        <dbReference type="PROSITE-ProRule" id="PRU00176"/>
    </source>
</evidence>
<accession>A0A6V7UNM8</accession>
<dbReference type="OrthoDB" id="5970at2759"/>
<dbReference type="PANTHER" id="PTHR15481:SF0">
    <property type="entry name" value="LD23870P-RELATED"/>
    <property type="match status" value="1"/>
</dbReference>
<dbReference type="SUPFAM" id="SSF54928">
    <property type="entry name" value="RNA-binding domain, RBD"/>
    <property type="match status" value="1"/>
</dbReference>
<dbReference type="InterPro" id="IPR000504">
    <property type="entry name" value="RRM_dom"/>
</dbReference>
<feature type="compositionally biased region" description="Low complexity" evidence="3">
    <location>
        <begin position="174"/>
        <end position="185"/>
    </location>
</feature>
<feature type="compositionally biased region" description="Low complexity" evidence="3">
    <location>
        <begin position="33"/>
        <end position="43"/>
    </location>
</feature>
<dbReference type="PROSITE" id="PS50102">
    <property type="entry name" value="RRM"/>
    <property type="match status" value="1"/>
</dbReference>
<dbReference type="GO" id="GO:0000398">
    <property type="term" value="P:mRNA splicing, via spliceosome"/>
    <property type="evidence" value="ECO:0007669"/>
    <property type="project" value="TreeGrafter"/>
</dbReference>
<evidence type="ECO:0000313" key="6">
    <source>
        <dbReference type="Proteomes" id="UP000580250"/>
    </source>
</evidence>
<evidence type="ECO:0000256" key="1">
    <source>
        <dbReference type="ARBA" id="ARBA00022884"/>
    </source>
</evidence>
<feature type="compositionally biased region" description="Basic residues" evidence="3">
    <location>
        <begin position="16"/>
        <end position="32"/>
    </location>
</feature>
<name>A0A6V7UNM8_MELEN</name>
<dbReference type="Proteomes" id="UP000580250">
    <property type="component" value="Unassembled WGS sequence"/>
</dbReference>
<dbReference type="Gene3D" id="3.30.70.330">
    <property type="match status" value="1"/>
</dbReference>
<dbReference type="GO" id="GO:0005654">
    <property type="term" value="C:nucleoplasm"/>
    <property type="evidence" value="ECO:0007669"/>
    <property type="project" value="TreeGrafter"/>
</dbReference>
<dbReference type="SMART" id="SM00360">
    <property type="entry name" value="RRM"/>
    <property type="match status" value="1"/>
</dbReference>
<feature type="region of interest" description="Disordered" evidence="3">
    <location>
        <begin position="1"/>
        <end position="50"/>
    </location>
</feature>
<feature type="domain" description="RRM" evidence="4">
    <location>
        <begin position="47"/>
        <end position="120"/>
    </location>
</feature>
<dbReference type="InterPro" id="IPR012677">
    <property type="entry name" value="Nucleotide-bd_a/b_plait_sf"/>
</dbReference>
<dbReference type="GO" id="GO:0003723">
    <property type="term" value="F:RNA binding"/>
    <property type="evidence" value="ECO:0007669"/>
    <property type="project" value="UniProtKB-UniRule"/>
</dbReference>
<evidence type="ECO:0000259" key="4">
    <source>
        <dbReference type="PROSITE" id="PS50102"/>
    </source>
</evidence>
<feature type="region of interest" description="Disordered" evidence="3">
    <location>
        <begin position="122"/>
        <end position="250"/>
    </location>
</feature>
<sequence>MVRDSRSRSSSINRSRSPRRRDAKKSRRRSRSGSRSTFSRTPSPGAKRLHIGNLDDTIRRCDIEDVFGKYGRIVDCWMASYPPFYGFVVFDRNEDAQRALRDMSTGYIKDCRVRTTVALPRYGGSAGRVNNRGGRLPPPPGRGPRRNFDDDYGRGGRRRRSRSRSVRRHRRRSPSISRSRSPVSPKRSKHRRSVSNDRGDTGKNNGNENIVEGVKKIKREKRSMSRSSNNSSNNGRQRLRRSASHSSKSD</sequence>
<dbReference type="GO" id="GO:0061574">
    <property type="term" value="C:ASAP complex"/>
    <property type="evidence" value="ECO:0007669"/>
    <property type="project" value="TreeGrafter"/>
</dbReference>
<dbReference type="PANTHER" id="PTHR15481">
    <property type="entry name" value="RIBONUCLEIC ACID BINDING PROTEIN S1"/>
    <property type="match status" value="1"/>
</dbReference>
<dbReference type="Pfam" id="PF00076">
    <property type="entry name" value="RRM_1"/>
    <property type="match status" value="1"/>
</dbReference>
<evidence type="ECO:0000313" key="5">
    <source>
        <dbReference type="EMBL" id="CAD2160621.1"/>
    </source>
</evidence>
<evidence type="ECO:0000256" key="3">
    <source>
        <dbReference type="SAM" id="MobiDB-lite"/>
    </source>
</evidence>
<reference evidence="5 6" key="1">
    <citation type="submission" date="2020-08" db="EMBL/GenBank/DDBJ databases">
        <authorList>
            <person name="Koutsovoulos G."/>
            <person name="Danchin GJ E."/>
        </authorList>
    </citation>
    <scope>NUCLEOTIDE SEQUENCE [LARGE SCALE GENOMIC DNA]</scope>
</reference>
<protein>
    <recommendedName>
        <fullName evidence="4">RRM domain-containing protein</fullName>
    </recommendedName>
</protein>